<protein>
    <submittedName>
        <fullName evidence="2">AbHVp006</fullName>
    </submittedName>
</protein>
<accession>E0ADI0</accession>
<gene>
    <name evidence="2" type="ORF">AbHVp006</name>
</gene>
<feature type="coiled-coil region" evidence="1">
    <location>
        <begin position="321"/>
        <end position="355"/>
    </location>
</feature>
<sequence>MSLADSLIESKGREIFSMIPGGGIGATALGKILRTKHKTSQNEASKLTHPTVVTTLGLDLLQHPHRYSKYAHSYMKHMHDVVNGFKMYLVGTAAKSVENIVSIDGLDALDLQNYQDFEDEVVAETGDDIMDYFHEIDFFKRVDVIANKFEYAFSTAMVLGFCPCLIEQNARVPFPAPMRGVSEVASTLDRFLLTLETGLKRTHMLTIDEIMTDLIVTERFGAIKATLASKPNYKIVELNFSRMFGGSGVVDFLTGTTGGSLSKMMQHEIKYSFARNESDNFNLERMRKTQFVIGSELSSEAQTILSGTIKEKFENSSPGQILQGLKKAEKEEEEMKELDDKARVLEAQSAKMMERIADYVKNKTDNLTDRAIRMEAQDQTVENARRIQKIIEKGEINAVRAERERARHPLEPEAPEDVFGNEPSTFGLVARGSKQHKREEEVILKSRQDKEVRRERDNLSKQLLAKRMECDLLREEADKLLVKNNAMDKKKATMDLELKTREEKEKAMVKIINEKDKLVEDLKKQMGKMTEYVGKAANSLRLSEKDRKKMLTLVSDIRRGSDFLSAHERKAIFSDELDHFFQNFGILSQEVNAALNRRDFTHMAYEQVLAEECVRPTPIFDRVQTKRHLAMVNEWVEFPWMRDSWVNDAVKQKEDEDSGAVLVHAADEIAEEEEGPITDSKELYVINVNPISTKDAKQINKYIHDQIDISTNTPTVSNRFMSVKFKSVAQVRESLEISCKDSWESYVQTTFMLGRERISVVGHKIPPRITPRTLVFYTKPFMKIFEGDENLSTEIMEDIINVITLEDDPGQVSGLRSLSNRIVRRVIKPYISREVRKVRRSFLKRSRERKQLPIQQEQLPQLSEQQQQQRYAFFRL</sequence>
<organism evidence="2">
    <name type="scientific">Abalone herpesvirus Victoria/AUS/2007</name>
    <dbReference type="NCBI Taxonomy" id="860344"/>
    <lineage>
        <taxon>Viruses</taxon>
        <taxon>Duplodnaviria</taxon>
        <taxon>Heunggongvirae</taxon>
        <taxon>Peploviricota</taxon>
        <taxon>Herviviricetes</taxon>
        <taxon>Herpesvirales</taxon>
        <taxon>Malacoherpesviridae</taxon>
        <taxon>Aurivirus</taxon>
        <taxon>Aurivirus haliotidmalaco1</taxon>
        <taxon>Haliotid herpesvirus 1</taxon>
    </lineage>
</organism>
<name>E0ADI0_9VIRU</name>
<dbReference type="EMBL" id="HM631981">
    <property type="protein sequence ID" value="ADL16653.1"/>
    <property type="molecule type" value="Genomic_DNA"/>
</dbReference>
<keyword evidence="1" id="KW-0175">Coiled coil</keyword>
<evidence type="ECO:0000256" key="1">
    <source>
        <dbReference type="SAM" id="Coils"/>
    </source>
</evidence>
<proteinExistence type="predicted"/>
<evidence type="ECO:0000313" key="2">
    <source>
        <dbReference type="EMBL" id="ADL16653.1"/>
    </source>
</evidence>
<reference evidence="2" key="1">
    <citation type="submission" date="2010-06" db="EMBL/GenBank/DDBJ databases">
        <title>A neurotropic herpesvirus infecting the gastropod, abalone, shares ancestry with oyster herpesvirus and a herpesvirus associated with the amphioxus genome.</title>
        <authorList>
            <person name="Savin K.W."/>
            <person name="Cocks B.G."/>
            <person name="Wong F."/>
            <person name="Sawbridge T."/>
            <person name="Cogan N."/>
            <person name="Savage D."/>
            <person name="Warner S."/>
        </authorList>
    </citation>
    <scope>NUCLEOTIDE SEQUENCE</scope>
    <source>
        <strain evidence="2">Victoria</strain>
    </source>
</reference>